<feature type="transmembrane region" description="Helical" evidence="1">
    <location>
        <begin position="112"/>
        <end position="131"/>
    </location>
</feature>
<reference evidence="4 5" key="1">
    <citation type="submission" date="2015-06" db="EMBL/GenBank/DDBJ databases">
        <title>Improved classification and identification of acetic acid bacteria using matrix-assisted laser desorption/ionization time-of-flight mass spectrometry; Gluconobacter nephelii and Gluconobacter uchimurae are later heterotypic synonyms of Gluconobacter japonicus and Gluconobacter oxydans, respectively.</title>
        <authorList>
            <person name="Li L."/>
            <person name="Cleenwerck I."/>
            <person name="De Vuyst L."/>
            <person name="Vandamme P."/>
        </authorList>
    </citation>
    <scope>NUCLEOTIDE SEQUENCE [LARGE SCALE GENOMIC DNA]</scope>
    <source>
        <strain evidence="2 4">LMG 1552</strain>
        <strain evidence="3 5">LMG 1604</strain>
    </source>
</reference>
<protein>
    <submittedName>
        <fullName evidence="2">Uncharacterized protein</fullName>
    </submittedName>
</protein>
<dbReference type="EMBL" id="LHZZ01000632">
    <property type="protein sequence ID" value="KXV73989.1"/>
    <property type="molecule type" value="Genomic_DNA"/>
</dbReference>
<comment type="caution">
    <text evidence="2">The sequence shown here is derived from an EMBL/GenBank/DDBJ whole genome shotgun (WGS) entry which is preliminary data.</text>
</comment>
<gene>
    <name evidence="2" type="ORF">AD933_10630</name>
    <name evidence="3" type="ORF">AD953_13650</name>
</gene>
<evidence type="ECO:0000313" key="2">
    <source>
        <dbReference type="EMBL" id="KXV14821.1"/>
    </source>
</evidence>
<dbReference type="AlphaFoldDB" id="A0A087PX73"/>
<sequence>MTPSEPPTAALIAFPGRVVLSRPDASRYLGIGQNALLVMKLLACGPRSISMDRKTLYREEDLDQFRQTLIGTVGVAQADTPYKKLEPDAEAPPAPVDPLMCLLVRHLIKRRMILIFLWGMVLVGGLMSLTLF</sequence>
<dbReference type="RefSeq" id="WP_043549608.1">
    <property type="nucleotide sequence ID" value="NZ_CALAZD010000045.1"/>
</dbReference>
<keyword evidence="1" id="KW-1133">Transmembrane helix</keyword>
<evidence type="ECO:0000313" key="4">
    <source>
        <dbReference type="Proteomes" id="UP000075526"/>
    </source>
</evidence>
<keyword evidence="1" id="KW-0812">Transmembrane</keyword>
<evidence type="ECO:0000256" key="1">
    <source>
        <dbReference type="SAM" id="Phobius"/>
    </source>
</evidence>
<proteinExistence type="predicted"/>
<accession>A0A087PX73</accession>
<evidence type="ECO:0000313" key="5">
    <source>
        <dbReference type="Proteomes" id="UP000075538"/>
    </source>
</evidence>
<evidence type="ECO:0000313" key="3">
    <source>
        <dbReference type="EMBL" id="KXV73989.1"/>
    </source>
</evidence>
<keyword evidence="1" id="KW-0472">Membrane</keyword>
<dbReference type="Proteomes" id="UP000075538">
    <property type="component" value="Unassembled WGS sequence"/>
</dbReference>
<dbReference type="Proteomes" id="UP000075526">
    <property type="component" value="Unassembled WGS sequence"/>
</dbReference>
<organism evidence="2 4">
    <name type="scientific">Acetobacter malorum</name>
    <dbReference type="NCBI Taxonomy" id="178901"/>
    <lineage>
        <taxon>Bacteria</taxon>
        <taxon>Pseudomonadati</taxon>
        <taxon>Pseudomonadota</taxon>
        <taxon>Alphaproteobacteria</taxon>
        <taxon>Acetobacterales</taxon>
        <taxon>Acetobacteraceae</taxon>
        <taxon>Acetobacter</taxon>
    </lineage>
</organism>
<dbReference type="EMBL" id="LHZF01000170">
    <property type="protein sequence ID" value="KXV14821.1"/>
    <property type="molecule type" value="Genomic_DNA"/>
</dbReference>
<dbReference type="GeneID" id="29558160"/>
<name>A0A087PX73_9PROT</name>
<dbReference type="PATRIC" id="fig|178901.10.peg.408"/>